<comment type="caution">
    <text evidence="3">The sequence shown here is derived from an EMBL/GenBank/DDBJ whole genome shotgun (WGS) entry which is preliminary data.</text>
</comment>
<protein>
    <submittedName>
        <fullName evidence="3">Uncharacterized protein</fullName>
    </submittedName>
</protein>
<name>A0A4U1J2I0_9BACT</name>
<keyword evidence="2" id="KW-1133">Transmembrane helix</keyword>
<feature type="region of interest" description="Disordered" evidence="1">
    <location>
        <begin position="251"/>
        <end position="294"/>
    </location>
</feature>
<gene>
    <name evidence="3" type="ORF">E8A74_31290</name>
</gene>
<evidence type="ECO:0000313" key="4">
    <source>
        <dbReference type="Proteomes" id="UP000309215"/>
    </source>
</evidence>
<reference evidence="3 4" key="1">
    <citation type="submission" date="2019-04" db="EMBL/GenBank/DDBJ databases">
        <authorList>
            <person name="Li Y."/>
            <person name="Wang J."/>
        </authorList>
    </citation>
    <scope>NUCLEOTIDE SEQUENCE [LARGE SCALE GENOMIC DNA]</scope>
    <source>
        <strain evidence="3 4">DSM 14668</strain>
    </source>
</reference>
<dbReference type="EMBL" id="SSMQ01000040">
    <property type="protein sequence ID" value="TKD01332.1"/>
    <property type="molecule type" value="Genomic_DNA"/>
</dbReference>
<dbReference type="Proteomes" id="UP000309215">
    <property type="component" value="Unassembled WGS sequence"/>
</dbReference>
<feature type="compositionally biased region" description="Low complexity" evidence="1">
    <location>
        <begin position="116"/>
        <end position="131"/>
    </location>
</feature>
<sequence>MSMDEKDKLEAELSALEHRARSRRQRSMLVTLVPVLLTALIVVYFAIDIAQKNVELYDTRKAREELDQRLSEGQAKLDEVEKSRKKLEEETRRLEDRKNDLEAYLRNQRGELHPSATAGATAGAPRTTDTPESVVLAEEGKVPEGLRPTPRVRVAQRPGVRGSFVFDVLLSLDVPEAQKEMIKRVVYDLNPVFYIAKSELVGGNAPSFEAAVTVNACKSTVVVKIELRDGSRMELDLDWCRAEGWPQKRAEKQIVEKQSPQEVERLLGTASPQPHATPPLPPIVNDRFVDDPYR</sequence>
<evidence type="ECO:0000313" key="3">
    <source>
        <dbReference type="EMBL" id="TKD01332.1"/>
    </source>
</evidence>
<dbReference type="AlphaFoldDB" id="A0A4U1J2I0"/>
<accession>A0A4U1J2I0</accession>
<feature type="transmembrane region" description="Helical" evidence="2">
    <location>
        <begin position="28"/>
        <end position="47"/>
    </location>
</feature>
<keyword evidence="4" id="KW-1185">Reference proteome</keyword>
<feature type="region of interest" description="Disordered" evidence="1">
    <location>
        <begin position="106"/>
        <end position="132"/>
    </location>
</feature>
<evidence type="ECO:0000256" key="2">
    <source>
        <dbReference type="SAM" id="Phobius"/>
    </source>
</evidence>
<keyword evidence="2" id="KW-0472">Membrane</keyword>
<dbReference type="RefSeq" id="WP_136932778.1">
    <property type="nucleotide sequence ID" value="NZ_SSMQ01000040.1"/>
</dbReference>
<proteinExistence type="predicted"/>
<organism evidence="3 4">
    <name type="scientific">Polyangium fumosum</name>
    <dbReference type="NCBI Taxonomy" id="889272"/>
    <lineage>
        <taxon>Bacteria</taxon>
        <taxon>Pseudomonadati</taxon>
        <taxon>Myxococcota</taxon>
        <taxon>Polyangia</taxon>
        <taxon>Polyangiales</taxon>
        <taxon>Polyangiaceae</taxon>
        <taxon>Polyangium</taxon>
    </lineage>
</organism>
<dbReference type="OrthoDB" id="9828609at2"/>
<evidence type="ECO:0000256" key="1">
    <source>
        <dbReference type="SAM" id="MobiDB-lite"/>
    </source>
</evidence>
<keyword evidence="2" id="KW-0812">Transmembrane</keyword>